<name>A0A0F9DI70_9ZZZZ</name>
<reference evidence="1" key="1">
    <citation type="journal article" date="2015" name="Nature">
        <title>Complex archaea that bridge the gap between prokaryotes and eukaryotes.</title>
        <authorList>
            <person name="Spang A."/>
            <person name="Saw J.H."/>
            <person name="Jorgensen S.L."/>
            <person name="Zaremba-Niedzwiedzka K."/>
            <person name="Martijn J."/>
            <person name="Lind A.E."/>
            <person name="van Eijk R."/>
            <person name="Schleper C."/>
            <person name="Guy L."/>
            <person name="Ettema T.J."/>
        </authorList>
    </citation>
    <scope>NUCLEOTIDE SEQUENCE</scope>
</reference>
<sequence>KGGVAYGEDLDAIYFNMVDKANSLAARKETK</sequence>
<protein>
    <submittedName>
        <fullName evidence="1">Uncharacterized protein</fullName>
    </submittedName>
</protein>
<accession>A0A0F9DI70</accession>
<comment type="caution">
    <text evidence="1">The sequence shown here is derived from an EMBL/GenBank/DDBJ whole genome shotgun (WGS) entry which is preliminary data.</text>
</comment>
<dbReference type="AlphaFoldDB" id="A0A0F9DI70"/>
<feature type="non-terminal residue" evidence="1">
    <location>
        <position position="1"/>
    </location>
</feature>
<proteinExistence type="predicted"/>
<evidence type="ECO:0000313" key="1">
    <source>
        <dbReference type="EMBL" id="KKL53526.1"/>
    </source>
</evidence>
<gene>
    <name evidence="1" type="ORF">LCGC14_2274510</name>
</gene>
<dbReference type="EMBL" id="LAZR01031514">
    <property type="protein sequence ID" value="KKL53526.1"/>
    <property type="molecule type" value="Genomic_DNA"/>
</dbReference>
<organism evidence="1">
    <name type="scientific">marine sediment metagenome</name>
    <dbReference type="NCBI Taxonomy" id="412755"/>
    <lineage>
        <taxon>unclassified sequences</taxon>
        <taxon>metagenomes</taxon>
        <taxon>ecological metagenomes</taxon>
    </lineage>
</organism>